<reference evidence="2" key="1">
    <citation type="journal article" date="2015" name="Nature">
        <title>Complex archaea that bridge the gap between prokaryotes and eukaryotes.</title>
        <authorList>
            <person name="Spang A."/>
            <person name="Saw J.H."/>
            <person name="Jorgensen S.L."/>
            <person name="Zaremba-Niedzwiedzka K."/>
            <person name="Martijn J."/>
            <person name="Lind A.E."/>
            <person name="van Eijk R."/>
            <person name="Schleper C."/>
            <person name="Guy L."/>
            <person name="Ettema T.J."/>
        </authorList>
    </citation>
    <scope>NUCLEOTIDE SEQUENCE</scope>
</reference>
<keyword evidence="1" id="KW-0472">Membrane</keyword>
<accession>A0A0F9D433</accession>
<evidence type="ECO:0000256" key="1">
    <source>
        <dbReference type="SAM" id="Phobius"/>
    </source>
</evidence>
<proteinExistence type="predicted"/>
<dbReference type="AlphaFoldDB" id="A0A0F9D433"/>
<feature type="transmembrane region" description="Helical" evidence="1">
    <location>
        <begin position="21"/>
        <end position="42"/>
    </location>
</feature>
<name>A0A0F9D433_9ZZZZ</name>
<evidence type="ECO:0000313" key="2">
    <source>
        <dbReference type="EMBL" id="KKL48446.1"/>
    </source>
</evidence>
<gene>
    <name evidence="2" type="ORF">LCGC14_2325450</name>
</gene>
<dbReference type="EMBL" id="LAZR01033318">
    <property type="protein sequence ID" value="KKL48446.1"/>
    <property type="molecule type" value="Genomic_DNA"/>
</dbReference>
<protein>
    <submittedName>
        <fullName evidence="2">Uncharacterized protein</fullName>
    </submittedName>
</protein>
<sequence length="80" mass="8833">MYNSDSIIKSIAYYKSQSHQVVAGVCLIESGVSITTFAPVVYRNGVPYLVWKAYCYIAGMNTANAGWEISAKLNLQGFLF</sequence>
<organism evidence="2">
    <name type="scientific">marine sediment metagenome</name>
    <dbReference type="NCBI Taxonomy" id="412755"/>
    <lineage>
        <taxon>unclassified sequences</taxon>
        <taxon>metagenomes</taxon>
        <taxon>ecological metagenomes</taxon>
    </lineage>
</organism>
<keyword evidence="1" id="KW-1133">Transmembrane helix</keyword>
<keyword evidence="1" id="KW-0812">Transmembrane</keyword>
<comment type="caution">
    <text evidence="2">The sequence shown here is derived from an EMBL/GenBank/DDBJ whole genome shotgun (WGS) entry which is preliminary data.</text>
</comment>